<dbReference type="EMBL" id="CAJSTJ010000126">
    <property type="protein sequence ID" value="CAG7558761.1"/>
    <property type="molecule type" value="Genomic_DNA"/>
</dbReference>
<reference evidence="2" key="1">
    <citation type="submission" date="2021-05" db="EMBL/GenBank/DDBJ databases">
        <authorList>
            <person name="Khan N."/>
        </authorList>
    </citation>
    <scope>NUCLEOTIDE SEQUENCE</scope>
</reference>
<protein>
    <submittedName>
        <fullName evidence="2">Uncharacterized protein</fullName>
    </submittedName>
</protein>
<name>A0A8J2IJL6_FUSEQ</name>
<proteinExistence type="predicted"/>
<evidence type="ECO:0000313" key="3">
    <source>
        <dbReference type="Proteomes" id="UP000693738"/>
    </source>
</evidence>
<accession>A0A8J2IJL6</accession>
<organism evidence="2 3">
    <name type="scientific">Fusarium equiseti</name>
    <name type="common">Fusarium scirpi</name>
    <dbReference type="NCBI Taxonomy" id="61235"/>
    <lineage>
        <taxon>Eukaryota</taxon>
        <taxon>Fungi</taxon>
        <taxon>Dikarya</taxon>
        <taxon>Ascomycota</taxon>
        <taxon>Pezizomycotina</taxon>
        <taxon>Sordariomycetes</taxon>
        <taxon>Hypocreomycetidae</taxon>
        <taxon>Hypocreales</taxon>
        <taxon>Nectriaceae</taxon>
        <taxon>Fusarium</taxon>
        <taxon>Fusarium incarnatum-equiseti species complex</taxon>
    </lineage>
</organism>
<sequence length="290" mass="32465">MEFLTRLIEELVDYLSEPDPAPLIANATVHFQDITQQNHCDPQATDRNPCILKCEAACKVTFKFDDPNCSQGYSSTIWSDTCYNNFWNAKLRKKFPMKGCTDYEVWWGTHPLPHGPGYARYINLTKRGKGGKKDMNKGEGDRCYFEVTNCHRLGRRRETQATVPDPTPHGSVSRNSTGESLRSTNPPLTNRASASASTPVMSPDNFENAKDNIKYGVHGCDNFDIYWEDMPFDSGAGLKRHLILEKKAYGDYYKFGVSGCDRKRTTQDFKSCTAGGGSCTGKTESFRSGG</sequence>
<dbReference type="Proteomes" id="UP000693738">
    <property type="component" value="Unassembled WGS sequence"/>
</dbReference>
<dbReference type="AlphaFoldDB" id="A0A8J2IJL6"/>
<feature type="compositionally biased region" description="Polar residues" evidence="1">
    <location>
        <begin position="170"/>
        <end position="200"/>
    </location>
</feature>
<evidence type="ECO:0000313" key="2">
    <source>
        <dbReference type="EMBL" id="CAG7558761.1"/>
    </source>
</evidence>
<evidence type="ECO:0000256" key="1">
    <source>
        <dbReference type="SAM" id="MobiDB-lite"/>
    </source>
</evidence>
<comment type="caution">
    <text evidence="2">The sequence shown here is derived from an EMBL/GenBank/DDBJ whole genome shotgun (WGS) entry which is preliminary data.</text>
</comment>
<feature type="region of interest" description="Disordered" evidence="1">
    <location>
        <begin position="155"/>
        <end position="205"/>
    </location>
</feature>
<gene>
    <name evidence="2" type="ORF">FEQUK3_LOCUS4474</name>
</gene>